<feature type="transmembrane region" description="Helical" evidence="9">
    <location>
        <begin position="158"/>
        <end position="177"/>
    </location>
</feature>
<keyword evidence="2" id="KW-0813">Transport</keyword>
<evidence type="ECO:0000256" key="5">
    <source>
        <dbReference type="ARBA" id="ARBA00022741"/>
    </source>
</evidence>
<dbReference type="GO" id="GO:0005524">
    <property type="term" value="F:ATP binding"/>
    <property type="evidence" value="ECO:0007669"/>
    <property type="project" value="UniProtKB-KW"/>
</dbReference>
<sequence length="600" mass="65532">MPAADGNLLKAILAGYVSLEFFVMALWTLLRDFLDRHRRAYAGAILCLLGVGLLNLSLPWWVGKTIDALRAGELDRAGLFWHVGLLIAVGAGLYVLRYHWRVRLFGTAYKVGVELRDAFYAKLTRLDPGFFQASRTGDLLARATQDIDAVEMAAGEGVLSSFDGGMTLVLVLVVMVIGIDAPLAMLALLPFPFMAWGFYHVAKRVQQRFTQTLQRFSALNDRTQEALSGLRMLRQNALIEAELDDFDERARAAARADYAVQRTEAKYEPIIFVALSCATLLTLIVGTVRYQHGAITLGQLTSFSLYLVQLIWPMYAIGWCLNILQRGEAGGRRLQEFFAAPENILDQGIRLSEPQAGLNIDISAFTYPQAQVPALQDIALDIPSGSTLGIVGATGSGKSTLLRLLLRQFPLEHGEILLGGHPLEEYSLETLRSQFAYVPQDPFLFARSLAENVALGRPEATREDIQRALEAAAFGTDLAQLPAGLDTLVGERGVTLSGGQRQRVALARALLSNAPILLLDDTLSAVDTATETRLLGTLASLGDRTSIIVSHRLSAVRTADQLVVLEEGRIIEQGTHATLLAQGGVYARLWQLQQAGVDHA</sequence>
<name>A0A562QBZ1_9PSED</name>
<dbReference type="FunFam" id="3.40.50.300:FF:000221">
    <property type="entry name" value="Multidrug ABC transporter ATP-binding protein"/>
    <property type="match status" value="1"/>
</dbReference>
<keyword evidence="5" id="KW-0547">Nucleotide-binding</keyword>
<dbReference type="SUPFAM" id="SSF52540">
    <property type="entry name" value="P-loop containing nucleoside triphosphate hydrolases"/>
    <property type="match status" value="1"/>
</dbReference>
<evidence type="ECO:0000256" key="4">
    <source>
        <dbReference type="ARBA" id="ARBA00022692"/>
    </source>
</evidence>
<dbReference type="PANTHER" id="PTHR43394:SF1">
    <property type="entry name" value="ATP-BINDING CASSETTE SUB-FAMILY B MEMBER 10, MITOCHONDRIAL"/>
    <property type="match status" value="1"/>
</dbReference>
<evidence type="ECO:0000256" key="7">
    <source>
        <dbReference type="ARBA" id="ARBA00022989"/>
    </source>
</evidence>
<evidence type="ECO:0000256" key="6">
    <source>
        <dbReference type="ARBA" id="ARBA00022840"/>
    </source>
</evidence>
<evidence type="ECO:0000256" key="1">
    <source>
        <dbReference type="ARBA" id="ARBA00004651"/>
    </source>
</evidence>
<organism evidence="12 13">
    <name type="scientific">Pseudomonas duriflava</name>
    <dbReference type="NCBI Taxonomy" id="459528"/>
    <lineage>
        <taxon>Bacteria</taxon>
        <taxon>Pseudomonadati</taxon>
        <taxon>Pseudomonadota</taxon>
        <taxon>Gammaproteobacteria</taxon>
        <taxon>Pseudomonadales</taxon>
        <taxon>Pseudomonadaceae</taxon>
        <taxon>Pseudomonas</taxon>
    </lineage>
</organism>
<dbReference type="InterPro" id="IPR017871">
    <property type="entry name" value="ABC_transporter-like_CS"/>
</dbReference>
<feature type="transmembrane region" description="Helical" evidence="9">
    <location>
        <begin position="270"/>
        <end position="291"/>
    </location>
</feature>
<keyword evidence="4 9" id="KW-0812">Transmembrane</keyword>
<dbReference type="CDD" id="cd18541">
    <property type="entry name" value="ABC_6TM_TmrB_like"/>
    <property type="match status" value="1"/>
</dbReference>
<dbReference type="GO" id="GO:0016887">
    <property type="term" value="F:ATP hydrolysis activity"/>
    <property type="evidence" value="ECO:0007669"/>
    <property type="project" value="InterPro"/>
</dbReference>
<feature type="transmembrane region" description="Helical" evidence="9">
    <location>
        <begin position="42"/>
        <end position="62"/>
    </location>
</feature>
<dbReference type="InterPro" id="IPR036640">
    <property type="entry name" value="ABC1_TM_sf"/>
</dbReference>
<dbReference type="PROSITE" id="PS50929">
    <property type="entry name" value="ABC_TM1F"/>
    <property type="match status" value="1"/>
</dbReference>
<dbReference type="EMBL" id="VLKY01000006">
    <property type="protein sequence ID" value="TWI54262.1"/>
    <property type="molecule type" value="Genomic_DNA"/>
</dbReference>
<proteinExistence type="predicted"/>
<evidence type="ECO:0000256" key="2">
    <source>
        <dbReference type="ARBA" id="ARBA00022448"/>
    </source>
</evidence>
<comment type="subcellular location">
    <subcellularLocation>
        <location evidence="1">Cell membrane</location>
        <topology evidence="1">Multi-pass membrane protein</topology>
    </subcellularLocation>
</comment>
<evidence type="ECO:0000256" key="8">
    <source>
        <dbReference type="ARBA" id="ARBA00023136"/>
    </source>
</evidence>
<feature type="transmembrane region" description="Helical" evidence="9">
    <location>
        <begin position="303"/>
        <end position="324"/>
    </location>
</feature>
<dbReference type="InterPro" id="IPR003593">
    <property type="entry name" value="AAA+_ATPase"/>
</dbReference>
<dbReference type="AlphaFoldDB" id="A0A562QBZ1"/>
<dbReference type="PANTHER" id="PTHR43394">
    <property type="entry name" value="ATP-DEPENDENT PERMEASE MDL1, MITOCHONDRIAL"/>
    <property type="match status" value="1"/>
</dbReference>
<dbReference type="Pfam" id="PF00005">
    <property type="entry name" value="ABC_tran"/>
    <property type="match status" value="1"/>
</dbReference>
<dbReference type="InterPro" id="IPR027417">
    <property type="entry name" value="P-loop_NTPase"/>
</dbReference>
<dbReference type="Gene3D" id="3.40.50.300">
    <property type="entry name" value="P-loop containing nucleotide triphosphate hydrolases"/>
    <property type="match status" value="1"/>
</dbReference>
<dbReference type="SMART" id="SM00382">
    <property type="entry name" value="AAA"/>
    <property type="match status" value="1"/>
</dbReference>
<dbReference type="SUPFAM" id="SSF90123">
    <property type="entry name" value="ABC transporter transmembrane region"/>
    <property type="match status" value="1"/>
</dbReference>
<dbReference type="PROSITE" id="PS50893">
    <property type="entry name" value="ABC_TRANSPORTER_2"/>
    <property type="match status" value="1"/>
</dbReference>
<dbReference type="Proteomes" id="UP000316905">
    <property type="component" value="Unassembled WGS sequence"/>
</dbReference>
<evidence type="ECO:0000259" key="11">
    <source>
        <dbReference type="PROSITE" id="PS50929"/>
    </source>
</evidence>
<dbReference type="Gene3D" id="1.20.1560.10">
    <property type="entry name" value="ABC transporter type 1, transmembrane domain"/>
    <property type="match status" value="1"/>
</dbReference>
<keyword evidence="8 9" id="KW-0472">Membrane</keyword>
<feature type="transmembrane region" description="Helical" evidence="9">
    <location>
        <begin position="77"/>
        <end position="96"/>
    </location>
</feature>
<evidence type="ECO:0000313" key="13">
    <source>
        <dbReference type="Proteomes" id="UP000316905"/>
    </source>
</evidence>
<keyword evidence="13" id="KW-1185">Reference proteome</keyword>
<feature type="domain" description="ABC transporter" evidence="10">
    <location>
        <begin position="360"/>
        <end position="592"/>
    </location>
</feature>
<dbReference type="InterPro" id="IPR003439">
    <property type="entry name" value="ABC_transporter-like_ATP-bd"/>
</dbReference>
<dbReference type="PROSITE" id="PS00211">
    <property type="entry name" value="ABC_TRANSPORTER_1"/>
    <property type="match status" value="1"/>
</dbReference>
<dbReference type="GO" id="GO:0005886">
    <property type="term" value="C:plasma membrane"/>
    <property type="evidence" value="ECO:0007669"/>
    <property type="project" value="UniProtKB-SubCell"/>
</dbReference>
<protein>
    <submittedName>
        <fullName evidence="12">ATP-binding cassette subfamily B protein/ATP-binding cassette subfamily C protein/ATP-binding cassette subfamily B multidrug efflux pump</fullName>
    </submittedName>
</protein>
<dbReference type="InterPro" id="IPR011527">
    <property type="entry name" value="ABC1_TM_dom"/>
</dbReference>
<accession>A0A562QBZ1</accession>
<dbReference type="InterPro" id="IPR039421">
    <property type="entry name" value="Type_1_exporter"/>
</dbReference>
<evidence type="ECO:0000259" key="10">
    <source>
        <dbReference type="PROSITE" id="PS50893"/>
    </source>
</evidence>
<reference evidence="12 13" key="1">
    <citation type="journal article" date="2015" name="Stand. Genomic Sci.">
        <title>Genomic Encyclopedia of Bacterial and Archaeal Type Strains, Phase III: the genomes of soil and plant-associated and newly described type strains.</title>
        <authorList>
            <person name="Whitman W.B."/>
            <person name="Woyke T."/>
            <person name="Klenk H.P."/>
            <person name="Zhou Y."/>
            <person name="Lilburn T.G."/>
            <person name="Beck B.J."/>
            <person name="De Vos P."/>
            <person name="Vandamme P."/>
            <person name="Eisen J.A."/>
            <person name="Garrity G."/>
            <person name="Hugenholtz P."/>
            <person name="Kyrpides N.C."/>
        </authorList>
    </citation>
    <scope>NUCLEOTIDE SEQUENCE [LARGE SCALE GENOMIC DNA]</scope>
    <source>
        <strain evidence="12 13">CGMCC 1.6858</strain>
    </source>
</reference>
<feature type="transmembrane region" description="Helical" evidence="9">
    <location>
        <begin position="183"/>
        <end position="202"/>
    </location>
</feature>
<feature type="transmembrane region" description="Helical" evidence="9">
    <location>
        <begin position="12"/>
        <end position="30"/>
    </location>
</feature>
<gene>
    <name evidence="12" type="ORF">IQ22_02125</name>
</gene>
<dbReference type="GO" id="GO:0015421">
    <property type="term" value="F:ABC-type oligopeptide transporter activity"/>
    <property type="evidence" value="ECO:0007669"/>
    <property type="project" value="TreeGrafter"/>
</dbReference>
<evidence type="ECO:0000313" key="12">
    <source>
        <dbReference type="EMBL" id="TWI54262.1"/>
    </source>
</evidence>
<dbReference type="Pfam" id="PF00664">
    <property type="entry name" value="ABC_membrane"/>
    <property type="match status" value="1"/>
</dbReference>
<comment type="caution">
    <text evidence="12">The sequence shown here is derived from an EMBL/GenBank/DDBJ whole genome shotgun (WGS) entry which is preliminary data.</text>
</comment>
<keyword evidence="6 12" id="KW-0067">ATP-binding</keyword>
<keyword evidence="7 9" id="KW-1133">Transmembrane helix</keyword>
<feature type="domain" description="ABC transmembrane type-1" evidence="11">
    <location>
        <begin position="42"/>
        <end position="326"/>
    </location>
</feature>
<evidence type="ECO:0000256" key="3">
    <source>
        <dbReference type="ARBA" id="ARBA00022475"/>
    </source>
</evidence>
<evidence type="ECO:0000256" key="9">
    <source>
        <dbReference type="SAM" id="Phobius"/>
    </source>
</evidence>
<keyword evidence="3" id="KW-1003">Cell membrane</keyword>